<dbReference type="AlphaFoldDB" id="A0A0C1L431"/>
<accession>A0A0C1L431</accession>
<comment type="caution">
    <text evidence="2">The sequence shown here is derived from an EMBL/GenBank/DDBJ whole genome shotgun (WGS) entry which is preliminary data.</text>
</comment>
<evidence type="ECO:0000313" key="3">
    <source>
        <dbReference type="Proteomes" id="UP000031408"/>
    </source>
</evidence>
<feature type="transmembrane region" description="Helical" evidence="1">
    <location>
        <begin position="80"/>
        <end position="100"/>
    </location>
</feature>
<evidence type="ECO:0008006" key="4">
    <source>
        <dbReference type="Google" id="ProtNLM"/>
    </source>
</evidence>
<keyword evidence="1" id="KW-0472">Membrane</keyword>
<feature type="transmembrane region" description="Helical" evidence="1">
    <location>
        <begin position="106"/>
        <end position="130"/>
    </location>
</feature>
<keyword evidence="1" id="KW-0812">Transmembrane</keyword>
<sequence>MNFLLPAKFKKIGAVIAPSGLLTWICMQQRLIDPPPHLVNVALLVICFFSFLGGLYFISFSREKIEDEMVQRTRLDSFQFAALIQIAVMIAGFLVMLFVSEPGKESMILFFAGAIFLFWFSFIARFNYILHIRLKS</sequence>
<reference evidence="2 3" key="1">
    <citation type="submission" date="2014-11" db="EMBL/GenBank/DDBJ databases">
        <title>Genome sequence of Flavihumibacter solisilvae 3-3.</title>
        <authorList>
            <person name="Zhou G."/>
            <person name="Li M."/>
            <person name="Wang G."/>
        </authorList>
    </citation>
    <scope>NUCLEOTIDE SEQUENCE [LARGE SCALE GENOMIC DNA]</scope>
    <source>
        <strain evidence="2 3">3-3</strain>
    </source>
</reference>
<dbReference type="STRING" id="1349421.OI18_12145"/>
<gene>
    <name evidence="2" type="ORF">OI18_12145</name>
</gene>
<keyword evidence="3" id="KW-1185">Reference proteome</keyword>
<proteinExistence type="predicted"/>
<evidence type="ECO:0000256" key="1">
    <source>
        <dbReference type="SAM" id="Phobius"/>
    </source>
</evidence>
<dbReference type="OrthoDB" id="894278at2"/>
<protein>
    <recommendedName>
        <fullName evidence="4">DUF2178 domain-containing protein</fullName>
    </recommendedName>
</protein>
<evidence type="ECO:0000313" key="2">
    <source>
        <dbReference type="EMBL" id="KIC94366.1"/>
    </source>
</evidence>
<dbReference type="Proteomes" id="UP000031408">
    <property type="component" value="Unassembled WGS sequence"/>
</dbReference>
<dbReference type="EMBL" id="JSVC01000013">
    <property type="protein sequence ID" value="KIC94366.1"/>
    <property type="molecule type" value="Genomic_DNA"/>
</dbReference>
<keyword evidence="1" id="KW-1133">Transmembrane helix</keyword>
<organism evidence="2 3">
    <name type="scientific">Flavihumibacter solisilvae</name>
    <dbReference type="NCBI Taxonomy" id="1349421"/>
    <lineage>
        <taxon>Bacteria</taxon>
        <taxon>Pseudomonadati</taxon>
        <taxon>Bacteroidota</taxon>
        <taxon>Chitinophagia</taxon>
        <taxon>Chitinophagales</taxon>
        <taxon>Chitinophagaceae</taxon>
        <taxon>Flavihumibacter</taxon>
    </lineage>
</organism>
<feature type="transmembrane region" description="Helical" evidence="1">
    <location>
        <begin position="38"/>
        <end position="59"/>
    </location>
</feature>
<dbReference type="RefSeq" id="WP_039140126.1">
    <property type="nucleotide sequence ID" value="NZ_JSVC01000013.1"/>
</dbReference>
<name>A0A0C1L431_9BACT</name>